<sequence>MFDLLETFQIKNGAIQHLHYHQKRVNEAFLDLYQLDNAFSLKDFFEQQELPSEGIFRGRLLYEEEIKSFEILPYTEKIIKTFTLIDVEEYEYPYKWADRSFFAFHLQNNPEVDEVIFHKNGLITDCTIANLVFWKGEKAYTPKQPLLNGTTRTRLLTENKIQEIDIFVKQIHEFERISLINVFRELNYENSLSLTDCIV</sequence>
<dbReference type="GO" id="GO:0003824">
    <property type="term" value="F:catalytic activity"/>
    <property type="evidence" value="ECO:0007669"/>
    <property type="project" value="InterPro"/>
</dbReference>
<accession>A0A437PX77</accession>
<protein>
    <submittedName>
        <fullName evidence="1">Chorismate-binding protein</fullName>
    </submittedName>
</protein>
<dbReference type="OrthoDB" id="1148709at2"/>
<name>A0A437PX77_9BACT</name>
<comment type="caution">
    <text evidence="1">The sequence shown here is derived from an EMBL/GenBank/DDBJ whole genome shotgun (WGS) entry which is preliminary data.</text>
</comment>
<dbReference type="EMBL" id="SACY01000001">
    <property type="protein sequence ID" value="RVU26865.1"/>
    <property type="molecule type" value="Genomic_DNA"/>
</dbReference>
<keyword evidence="2" id="KW-1185">Reference proteome</keyword>
<reference evidence="1 2" key="1">
    <citation type="submission" date="2019-01" db="EMBL/GenBank/DDBJ databases">
        <authorList>
            <person name="Chen W.-M."/>
        </authorList>
    </citation>
    <scope>NUCLEOTIDE SEQUENCE [LARGE SCALE GENOMIC DNA]</scope>
    <source>
        <strain evidence="1 2">FSY-15</strain>
    </source>
</reference>
<dbReference type="InterPro" id="IPR043132">
    <property type="entry name" value="BCAT-like_C"/>
</dbReference>
<gene>
    <name evidence="1" type="ORF">EOJ36_02390</name>
</gene>
<dbReference type="RefSeq" id="WP_127802416.1">
    <property type="nucleotide sequence ID" value="NZ_SACY01000001.1"/>
</dbReference>
<dbReference type="Gene3D" id="3.30.470.10">
    <property type="match status" value="1"/>
</dbReference>
<dbReference type="Gene3D" id="3.20.10.10">
    <property type="entry name" value="D-amino Acid Aminotransferase, subunit A, domain 2"/>
    <property type="match status" value="1"/>
</dbReference>
<dbReference type="AlphaFoldDB" id="A0A437PX77"/>
<dbReference type="Pfam" id="PF01063">
    <property type="entry name" value="Aminotran_4"/>
    <property type="match status" value="1"/>
</dbReference>
<dbReference type="InterPro" id="IPR036038">
    <property type="entry name" value="Aminotransferase-like"/>
</dbReference>
<proteinExistence type="predicted"/>
<dbReference type="Proteomes" id="UP000282832">
    <property type="component" value="Unassembled WGS sequence"/>
</dbReference>
<evidence type="ECO:0000313" key="2">
    <source>
        <dbReference type="Proteomes" id="UP000282832"/>
    </source>
</evidence>
<evidence type="ECO:0000313" key="1">
    <source>
        <dbReference type="EMBL" id="RVU26865.1"/>
    </source>
</evidence>
<dbReference type="InterPro" id="IPR001544">
    <property type="entry name" value="Aminotrans_IV"/>
</dbReference>
<dbReference type="InterPro" id="IPR043131">
    <property type="entry name" value="BCAT-like_N"/>
</dbReference>
<organism evidence="1 2">
    <name type="scientific">Sandaracinomonas limnophila</name>
    <dbReference type="NCBI Taxonomy" id="1862386"/>
    <lineage>
        <taxon>Bacteria</taxon>
        <taxon>Pseudomonadati</taxon>
        <taxon>Bacteroidota</taxon>
        <taxon>Cytophagia</taxon>
        <taxon>Cytophagales</taxon>
        <taxon>Flectobacillaceae</taxon>
        <taxon>Sandaracinomonas</taxon>
    </lineage>
</organism>
<dbReference type="SUPFAM" id="SSF56752">
    <property type="entry name" value="D-aminoacid aminotransferase-like PLP-dependent enzymes"/>
    <property type="match status" value="1"/>
</dbReference>